<proteinExistence type="predicted"/>
<feature type="chain" id="PRO_5004845868" evidence="1">
    <location>
        <begin position="23"/>
        <end position="88"/>
    </location>
</feature>
<feature type="signal peptide" evidence="1">
    <location>
        <begin position="1"/>
        <end position="22"/>
    </location>
</feature>
<gene>
    <name evidence="2" type="ORF">JCM6294_174</name>
</gene>
<name>W4PCJ4_9BACE</name>
<dbReference type="Proteomes" id="UP000018842">
    <property type="component" value="Unassembled WGS sequence"/>
</dbReference>
<accession>W4PCJ4</accession>
<evidence type="ECO:0000313" key="2">
    <source>
        <dbReference type="EMBL" id="GAE17430.1"/>
    </source>
</evidence>
<evidence type="ECO:0000256" key="1">
    <source>
        <dbReference type="SAM" id="SignalP"/>
    </source>
</evidence>
<dbReference type="AlphaFoldDB" id="W4PCJ4"/>
<protein>
    <submittedName>
        <fullName evidence="2">Uncharacterized protein</fullName>
    </submittedName>
</protein>
<sequence>MKKVFLSAVITIATMWANVAHAQGGLSPQQVQQKAIETTRVAGMETQSSMTIYSPSGDKRVRKILSSVNSTRMGVWKRNSFGLPSLLM</sequence>
<dbReference type="EMBL" id="BAIR01000001">
    <property type="protein sequence ID" value="GAE17430.1"/>
    <property type="molecule type" value="Genomic_DNA"/>
</dbReference>
<organism evidence="2 3">
    <name type="scientific">Bacteroides pyogenes DSM 20611 = JCM 6294</name>
    <dbReference type="NCBI Taxonomy" id="1121100"/>
    <lineage>
        <taxon>Bacteria</taxon>
        <taxon>Pseudomonadati</taxon>
        <taxon>Bacteroidota</taxon>
        <taxon>Bacteroidia</taxon>
        <taxon>Bacteroidales</taxon>
        <taxon>Bacteroidaceae</taxon>
        <taxon>Bacteroides</taxon>
    </lineage>
</organism>
<comment type="caution">
    <text evidence="2">The sequence shown here is derived from an EMBL/GenBank/DDBJ whole genome shotgun (WGS) entry which is preliminary data.</text>
</comment>
<reference evidence="3" key="1">
    <citation type="journal article" date="2014" name="Genome">
        <title>Draft Genome Sequences of Three Strains of Bacteroides pyogenes Isolated from a Cat and Swine.</title>
        <authorList>
            <person name="Sakamoto M."/>
            <person name="Oshima K."/>
            <person name="Suda W."/>
            <person name="Kitamura K."/>
            <person name="Iida T."/>
            <person name="Hattori M."/>
            <person name="Ohkuma M."/>
        </authorList>
    </citation>
    <scope>NUCLEOTIDE SEQUENCE [LARGE SCALE GENOMIC DNA]</scope>
    <source>
        <strain evidence="3">JCM 6294</strain>
    </source>
</reference>
<evidence type="ECO:0000313" key="3">
    <source>
        <dbReference type="Proteomes" id="UP000018842"/>
    </source>
</evidence>
<keyword evidence="1" id="KW-0732">Signal</keyword>